<keyword evidence="6" id="KW-1185">Reference proteome</keyword>
<proteinExistence type="predicted"/>
<dbReference type="PANTHER" id="PTHR43464:SF19">
    <property type="entry name" value="UBIQUINONE BIOSYNTHESIS O-METHYLTRANSFERASE, MITOCHONDRIAL"/>
    <property type="match status" value="1"/>
</dbReference>
<dbReference type="GO" id="GO:0032259">
    <property type="term" value="P:methylation"/>
    <property type="evidence" value="ECO:0007669"/>
    <property type="project" value="UniProtKB-KW"/>
</dbReference>
<evidence type="ECO:0000256" key="1">
    <source>
        <dbReference type="ARBA" id="ARBA00022603"/>
    </source>
</evidence>
<dbReference type="Proteomes" id="UP001500063">
    <property type="component" value="Unassembled WGS sequence"/>
</dbReference>
<dbReference type="EMBL" id="BAAABW010000012">
    <property type="protein sequence ID" value="GAA0343779.1"/>
    <property type="molecule type" value="Genomic_DNA"/>
</dbReference>
<gene>
    <name evidence="5" type="ORF">GCM10010319_19830</name>
</gene>
<evidence type="ECO:0000313" key="6">
    <source>
        <dbReference type="Proteomes" id="UP001500063"/>
    </source>
</evidence>
<sequence>MEAHMPNGSDDGAFSPGNIDFNAFYRGGAALPGTGFVLDVVPWGIDGPQPVLVALEESGRLSGDILDAGCGLGENALYLAGRGHRVTGFDAASGALEQARARAASRGLDVTFVQADATTLDGVQQQFDTVVDSALYHCLDGVQRTAYSAALHRVTRPGAQLHLFCFADVTWPGFSLPVMTVSQDDLHAHLDEHWQISGIELMDYATAFTRQYLQEHQADLEKAGISVEPGALRTDDAGRALAPMWKLHAVRR</sequence>
<name>A0ABN0WQK7_9ACTN</name>
<evidence type="ECO:0000259" key="4">
    <source>
        <dbReference type="Pfam" id="PF13649"/>
    </source>
</evidence>
<feature type="domain" description="Methyltransferase" evidence="4">
    <location>
        <begin position="65"/>
        <end position="158"/>
    </location>
</feature>
<reference evidence="5 6" key="1">
    <citation type="journal article" date="2019" name="Int. J. Syst. Evol. Microbiol.">
        <title>The Global Catalogue of Microorganisms (GCM) 10K type strain sequencing project: providing services to taxonomists for standard genome sequencing and annotation.</title>
        <authorList>
            <consortium name="The Broad Institute Genomics Platform"/>
            <consortium name="The Broad Institute Genome Sequencing Center for Infectious Disease"/>
            <person name="Wu L."/>
            <person name="Ma J."/>
        </authorList>
    </citation>
    <scope>NUCLEOTIDE SEQUENCE [LARGE SCALE GENOMIC DNA]</scope>
    <source>
        <strain evidence="5 6">JCM 4565</strain>
    </source>
</reference>
<keyword evidence="1 5" id="KW-0489">Methyltransferase</keyword>
<dbReference type="InterPro" id="IPR029063">
    <property type="entry name" value="SAM-dependent_MTases_sf"/>
</dbReference>
<protein>
    <submittedName>
        <fullName evidence="5">Class I SAM-dependent methyltransferase</fullName>
    </submittedName>
</protein>
<keyword evidence="3" id="KW-0949">S-adenosyl-L-methionine</keyword>
<evidence type="ECO:0000256" key="3">
    <source>
        <dbReference type="ARBA" id="ARBA00022691"/>
    </source>
</evidence>
<dbReference type="CDD" id="cd02440">
    <property type="entry name" value="AdoMet_MTases"/>
    <property type="match status" value="1"/>
</dbReference>
<dbReference type="GO" id="GO:0008168">
    <property type="term" value="F:methyltransferase activity"/>
    <property type="evidence" value="ECO:0007669"/>
    <property type="project" value="UniProtKB-KW"/>
</dbReference>
<comment type="caution">
    <text evidence="5">The sequence shown here is derived from an EMBL/GenBank/DDBJ whole genome shotgun (WGS) entry which is preliminary data.</text>
</comment>
<dbReference type="Gene3D" id="3.40.50.150">
    <property type="entry name" value="Vaccinia Virus protein VP39"/>
    <property type="match status" value="1"/>
</dbReference>
<evidence type="ECO:0000313" key="5">
    <source>
        <dbReference type="EMBL" id="GAA0343779.1"/>
    </source>
</evidence>
<evidence type="ECO:0000256" key="2">
    <source>
        <dbReference type="ARBA" id="ARBA00022679"/>
    </source>
</evidence>
<dbReference type="PANTHER" id="PTHR43464">
    <property type="entry name" value="METHYLTRANSFERASE"/>
    <property type="match status" value="1"/>
</dbReference>
<organism evidence="5 6">
    <name type="scientific">Streptomyces blastmyceticus</name>
    <dbReference type="NCBI Taxonomy" id="68180"/>
    <lineage>
        <taxon>Bacteria</taxon>
        <taxon>Bacillati</taxon>
        <taxon>Actinomycetota</taxon>
        <taxon>Actinomycetes</taxon>
        <taxon>Kitasatosporales</taxon>
        <taxon>Streptomycetaceae</taxon>
        <taxon>Streptomyces</taxon>
    </lineage>
</organism>
<accession>A0ABN0WQK7</accession>
<keyword evidence="2" id="KW-0808">Transferase</keyword>
<dbReference type="Pfam" id="PF13649">
    <property type="entry name" value="Methyltransf_25"/>
    <property type="match status" value="1"/>
</dbReference>
<dbReference type="SUPFAM" id="SSF53335">
    <property type="entry name" value="S-adenosyl-L-methionine-dependent methyltransferases"/>
    <property type="match status" value="1"/>
</dbReference>
<dbReference type="InterPro" id="IPR041698">
    <property type="entry name" value="Methyltransf_25"/>
</dbReference>